<accession>A0ABQ5YS38</accession>
<dbReference type="Pfam" id="PF00535">
    <property type="entry name" value="Glycos_transf_2"/>
    <property type="match status" value="1"/>
</dbReference>
<protein>
    <submittedName>
        <fullName evidence="7">Glycosyl transferase family 2</fullName>
    </submittedName>
</protein>
<dbReference type="InterPro" id="IPR001173">
    <property type="entry name" value="Glyco_trans_2-like"/>
</dbReference>
<dbReference type="InterPro" id="IPR026461">
    <property type="entry name" value="Trfase_2_rSAM/seldom_assoc"/>
</dbReference>
<dbReference type="RefSeq" id="WP_284280762.1">
    <property type="nucleotide sequence ID" value="NZ_BSOJ01000012.1"/>
</dbReference>
<keyword evidence="4 7" id="KW-0808">Transferase</keyword>
<gene>
    <name evidence="7" type="ORF">GCM10007875_13450</name>
</gene>
<evidence type="ECO:0000256" key="3">
    <source>
        <dbReference type="ARBA" id="ARBA00022676"/>
    </source>
</evidence>
<dbReference type="PANTHER" id="PTHR43646:SF2">
    <property type="entry name" value="GLYCOSYLTRANSFERASE 2-LIKE DOMAIN-CONTAINING PROTEIN"/>
    <property type="match status" value="1"/>
</dbReference>
<keyword evidence="8" id="KW-1185">Reference proteome</keyword>
<evidence type="ECO:0000313" key="8">
    <source>
        <dbReference type="Proteomes" id="UP001156664"/>
    </source>
</evidence>
<dbReference type="PANTHER" id="PTHR43646">
    <property type="entry name" value="GLYCOSYLTRANSFERASE"/>
    <property type="match status" value="1"/>
</dbReference>
<evidence type="ECO:0000313" key="7">
    <source>
        <dbReference type="EMBL" id="GLR26257.1"/>
    </source>
</evidence>
<evidence type="ECO:0000256" key="4">
    <source>
        <dbReference type="ARBA" id="ARBA00022679"/>
    </source>
</evidence>
<keyword evidence="3" id="KW-0328">Glycosyltransferase</keyword>
<name>A0ABQ5YS38_9BURK</name>
<dbReference type="EMBL" id="BSOJ01000012">
    <property type="protein sequence ID" value="GLR26257.1"/>
    <property type="molecule type" value="Genomic_DNA"/>
</dbReference>
<evidence type="ECO:0000259" key="6">
    <source>
        <dbReference type="Pfam" id="PF00535"/>
    </source>
</evidence>
<organism evidence="7 8">
    <name type="scientific">Limnobacter litoralis</name>
    <dbReference type="NCBI Taxonomy" id="481366"/>
    <lineage>
        <taxon>Bacteria</taxon>
        <taxon>Pseudomonadati</taxon>
        <taxon>Pseudomonadota</taxon>
        <taxon>Betaproteobacteria</taxon>
        <taxon>Burkholderiales</taxon>
        <taxon>Burkholderiaceae</taxon>
        <taxon>Limnobacter</taxon>
    </lineage>
</organism>
<keyword evidence="5" id="KW-0472">Membrane</keyword>
<sequence length="245" mass="27678">MSTSFAIVMPVFNEGENLQKHLSQLRAIIGPSVPVYVVDGGSTDRSWAILNSLTSADPSLHVLSSGKGRAVQMNAGALAALQTSVSHLLFLHADTVMSAQAWQSLLKCLTYSTLAWGRFDVQIEGRSGWLPVVAWMMNQRSRLTRISTGDQGIFMHRSLFERVGGYVNQPLMEDIEISRALKRQRDAVFLAIRERLITSGRRWDEQGAWSTIVLMWHLRFRYWRGDSASALLDRYRDVRARKKTP</sequence>
<dbReference type="InterPro" id="IPR029044">
    <property type="entry name" value="Nucleotide-diphossugar_trans"/>
</dbReference>
<keyword evidence="2" id="KW-1003">Cell membrane</keyword>
<dbReference type="CDD" id="cd02522">
    <property type="entry name" value="GT_2_like_a"/>
    <property type="match status" value="1"/>
</dbReference>
<proteinExistence type="predicted"/>
<dbReference type="Proteomes" id="UP001156664">
    <property type="component" value="Unassembled WGS sequence"/>
</dbReference>
<evidence type="ECO:0000256" key="1">
    <source>
        <dbReference type="ARBA" id="ARBA00004236"/>
    </source>
</evidence>
<dbReference type="GO" id="GO:0016740">
    <property type="term" value="F:transferase activity"/>
    <property type="evidence" value="ECO:0007669"/>
    <property type="project" value="UniProtKB-KW"/>
</dbReference>
<dbReference type="NCBIfam" id="TIGR04283">
    <property type="entry name" value="glyco_like_mftF"/>
    <property type="match status" value="1"/>
</dbReference>
<reference evidence="8" key="1">
    <citation type="journal article" date="2019" name="Int. J. Syst. Evol. Microbiol.">
        <title>The Global Catalogue of Microorganisms (GCM) 10K type strain sequencing project: providing services to taxonomists for standard genome sequencing and annotation.</title>
        <authorList>
            <consortium name="The Broad Institute Genomics Platform"/>
            <consortium name="The Broad Institute Genome Sequencing Center for Infectious Disease"/>
            <person name="Wu L."/>
            <person name="Ma J."/>
        </authorList>
    </citation>
    <scope>NUCLEOTIDE SEQUENCE [LARGE SCALE GENOMIC DNA]</scope>
    <source>
        <strain evidence="8">NBRC 105857</strain>
    </source>
</reference>
<dbReference type="Gene3D" id="3.90.550.10">
    <property type="entry name" value="Spore Coat Polysaccharide Biosynthesis Protein SpsA, Chain A"/>
    <property type="match status" value="1"/>
</dbReference>
<comment type="subcellular location">
    <subcellularLocation>
        <location evidence="1">Cell membrane</location>
    </subcellularLocation>
</comment>
<evidence type="ECO:0000256" key="2">
    <source>
        <dbReference type="ARBA" id="ARBA00022475"/>
    </source>
</evidence>
<dbReference type="SUPFAM" id="SSF53448">
    <property type="entry name" value="Nucleotide-diphospho-sugar transferases"/>
    <property type="match status" value="1"/>
</dbReference>
<comment type="caution">
    <text evidence="7">The sequence shown here is derived from an EMBL/GenBank/DDBJ whole genome shotgun (WGS) entry which is preliminary data.</text>
</comment>
<feature type="domain" description="Glycosyltransferase 2-like" evidence="6">
    <location>
        <begin position="7"/>
        <end position="134"/>
    </location>
</feature>
<evidence type="ECO:0000256" key="5">
    <source>
        <dbReference type="ARBA" id="ARBA00023136"/>
    </source>
</evidence>